<gene>
    <name evidence="10" type="ORF">BYL167_LOCUS27804</name>
    <name evidence="7" type="ORF">CJN711_LOCUS22755</name>
    <name evidence="9" type="ORF">GIL414_LOCUS10682</name>
    <name evidence="8" type="ORF">KQP761_LOCUS28049</name>
</gene>
<evidence type="ECO:0000313" key="11">
    <source>
        <dbReference type="Proteomes" id="UP000663855"/>
    </source>
</evidence>
<dbReference type="OrthoDB" id="1607513at2759"/>
<reference evidence="7" key="1">
    <citation type="submission" date="2021-02" db="EMBL/GenBank/DDBJ databases">
        <authorList>
            <person name="Nowell W R."/>
        </authorList>
    </citation>
    <scope>NUCLEOTIDE SEQUENCE</scope>
</reference>
<dbReference type="PANTHER" id="PTHR46481">
    <property type="entry name" value="ZINC FINGER BED DOMAIN-CONTAINING PROTEIN 4"/>
    <property type="match status" value="1"/>
</dbReference>
<dbReference type="Pfam" id="PF05699">
    <property type="entry name" value="Dimer_Tnp_hAT"/>
    <property type="match status" value="1"/>
</dbReference>
<sequence>MVRLLKPFQSVIKMIQSGSNPTLYLVLPFTLSLRKTLKSFDNFLQHVNKYEGTEVADNFNDYHESECVSYIRERIFELLNTMVDLDVRHYSAALLHPDYRSLRGCSNEEKIECHNYIREQLKLIGKEYSNSIDLIQQQKRIKTEHSFILDEFKDNPDVPDEVEDDDNFDTMSIEYSSPVIQPDELMRYLSMKIDMKDYSDNILTFWKLNVNEIPSLGRIARRIHSIPATSASVERQFSIAGLTLTNRRTCLNPEQLDNIICIRSMTKINS</sequence>
<comment type="caution">
    <text evidence="7">The sequence shown here is derived from an EMBL/GenBank/DDBJ whole genome shotgun (WGS) entry which is preliminary data.</text>
</comment>
<dbReference type="GO" id="GO:0005634">
    <property type="term" value="C:nucleus"/>
    <property type="evidence" value="ECO:0007669"/>
    <property type="project" value="UniProtKB-SubCell"/>
</dbReference>
<keyword evidence="3" id="KW-0863">Zinc-finger</keyword>
<evidence type="ECO:0000256" key="1">
    <source>
        <dbReference type="ARBA" id="ARBA00004123"/>
    </source>
</evidence>
<evidence type="ECO:0000256" key="4">
    <source>
        <dbReference type="ARBA" id="ARBA00022833"/>
    </source>
</evidence>
<keyword evidence="2" id="KW-0479">Metal-binding</keyword>
<evidence type="ECO:0000256" key="3">
    <source>
        <dbReference type="ARBA" id="ARBA00022771"/>
    </source>
</evidence>
<organism evidence="7 11">
    <name type="scientific">Rotaria magnacalcarata</name>
    <dbReference type="NCBI Taxonomy" id="392030"/>
    <lineage>
        <taxon>Eukaryota</taxon>
        <taxon>Metazoa</taxon>
        <taxon>Spiralia</taxon>
        <taxon>Gnathifera</taxon>
        <taxon>Rotifera</taxon>
        <taxon>Eurotatoria</taxon>
        <taxon>Bdelloidea</taxon>
        <taxon>Philodinida</taxon>
        <taxon>Philodinidae</taxon>
        <taxon>Rotaria</taxon>
    </lineage>
</organism>
<dbReference type="EMBL" id="CAJNOW010015309">
    <property type="protein sequence ID" value="CAF1640885.1"/>
    <property type="molecule type" value="Genomic_DNA"/>
</dbReference>
<dbReference type="Proteomes" id="UP000663855">
    <property type="component" value="Unassembled WGS sequence"/>
</dbReference>
<dbReference type="AlphaFoldDB" id="A0A815M618"/>
<dbReference type="EMBL" id="CAJOBJ010003873">
    <property type="protein sequence ID" value="CAF3981094.1"/>
    <property type="molecule type" value="Genomic_DNA"/>
</dbReference>
<dbReference type="PANTHER" id="PTHR46481:SF10">
    <property type="entry name" value="ZINC FINGER BED DOMAIN-CONTAINING PROTEIN 39"/>
    <property type="match status" value="1"/>
</dbReference>
<evidence type="ECO:0000313" key="8">
    <source>
        <dbReference type="EMBL" id="CAF1640885.1"/>
    </source>
</evidence>
<comment type="subcellular location">
    <subcellularLocation>
        <location evidence="1">Nucleus</location>
    </subcellularLocation>
</comment>
<evidence type="ECO:0000313" key="7">
    <source>
        <dbReference type="EMBL" id="CAF1416120.1"/>
    </source>
</evidence>
<dbReference type="Proteomes" id="UP000681720">
    <property type="component" value="Unassembled WGS sequence"/>
</dbReference>
<dbReference type="InterPro" id="IPR012337">
    <property type="entry name" value="RNaseH-like_sf"/>
</dbReference>
<keyword evidence="4" id="KW-0862">Zinc</keyword>
<evidence type="ECO:0000313" key="10">
    <source>
        <dbReference type="EMBL" id="CAF4309166.1"/>
    </source>
</evidence>
<name>A0A815M618_9BILA</name>
<keyword evidence="5" id="KW-0539">Nucleus</keyword>
<dbReference type="EMBL" id="CAJOBH010037225">
    <property type="protein sequence ID" value="CAF4309166.1"/>
    <property type="molecule type" value="Genomic_DNA"/>
</dbReference>
<protein>
    <recommendedName>
        <fullName evidence="6">HAT C-terminal dimerisation domain-containing protein</fullName>
    </recommendedName>
</protein>
<dbReference type="InterPro" id="IPR008906">
    <property type="entry name" value="HATC_C_dom"/>
</dbReference>
<accession>A0A815M618</accession>
<dbReference type="GO" id="GO:0046983">
    <property type="term" value="F:protein dimerization activity"/>
    <property type="evidence" value="ECO:0007669"/>
    <property type="project" value="InterPro"/>
</dbReference>
<evidence type="ECO:0000256" key="5">
    <source>
        <dbReference type="ARBA" id="ARBA00023242"/>
    </source>
</evidence>
<dbReference type="SUPFAM" id="SSF53098">
    <property type="entry name" value="Ribonuclease H-like"/>
    <property type="match status" value="1"/>
</dbReference>
<feature type="domain" description="HAT C-terminal dimerisation" evidence="6">
    <location>
        <begin position="184"/>
        <end position="264"/>
    </location>
</feature>
<proteinExistence type="predicted"/>
<evidence type="ECO:0000313" key="9">
    <source>
        <dbReference type="EMBL" id="CAF3981094.1"/>
    </source>
</evidence>
<evidence type="ECO:0000256" key="2">
    <source>
        <dbReference type="ARBA" id="ARBA00022723"/>
    </source>
</evidence>
<dbReference type="Proteomes" id="UP000681967">
    <property type="component" value="Unassembled WGS sequence"/>
</dbReference>
<dbReference type="InterPro" id="IPR052035">
    <property type="entry name" value="ZnF_BED_domain_contain"/>
</dbReference>
<dbReference type="GO" id="GO:0008270">
    <property type="term" value="F:zinc ion binding"/>
    <property type="evidence" value="ECO:0007669"/>
    <property type="project" value="UniProtKB-KW"/>
</dbReference>
<evidence type="ECO:0000259" key="6">
    <source>
        <dbReference type="Pfam" id="PF05699"/>
    </source>
</evidence>
<dbReference type="Proteomes" id="UP000663834">
    <property type="component" value="Unassembled WGS sequence"/>
</dbReference>
<dbReference type="EMBL" id="CAJNOV010010672">
    <property type="protein sequence ID" value="CAF1416120.1"/>
    <property type="molecule type" value="Genomic_DNA"/>
</dbReference>